<feature type="domain" description="CTLH" evidence="5">
    <location>
        <begin position="36"/>
        <end position="93"/>
    </location>
</feature>
<dbReference type="InterPro" id="IPR027728">
    <property type="entry name" value="Topless_fam"/>
</dbReference>
<dbReference type="SMART" id="SM00668">
    <property type="entry name" value="CTLH"/>
    <property type="match status" value="1"/>
</dbReference>
<gene>
    <name evidence="6" type="primary">TPR1</name>
    <name evidence="6" type="ORF">CR513_12045</name>
</gene>
<keyword evidence="2" id="KW-0677">Repeat</keyword>
<dbReference type="GO" id="GO:0006355">
    <property type="term" value="P:regulation of DNA-templated transcription"/>
    <property type="evidence" value="ECO:0007669"/>
    <property type="project" value="InterPro"/>
</dbReference>
<dbReference type="Proteomes" id="UP000257109">
    <property type="component" value="Unassembled WGS sequence"/>
</dbReference>
<evidence type="ECO:0000256" key="2">
    <source>
        <dbReference type="ARBA" id="ARBA00022737"/>
    </source>
</evidence>
<proteinExistence type="predicted"/>
<accession>A0A371HN74</accession>
<name>A0A371HN74_MUCPR</name>
<dbReference type="InterPro" id="IPR006594">
    <property type="entry name" value="LisH"/>
</dbReference>
<dbReference type="Pfam" id="PF21889">
    <property type="entry name" value="TPR1-like_2nd"/>
    <property type="match status" value="1"/>
</dbReference>
<dbReference type="SMART" id="SM00320">
    <property type="entry name" value="WD40"/>
    <property type="match status" value="5"/>
</dbReference>
<feature type="repeat" description="WD" evidence="3">
    <location>
        <begin position="417"/>
        <end position="451"/>
    </location>
</feature>
<evidence type="ECO:0000256" key="3">
    <source>
        <dbReference type="PROSITE-ProRule" id="PRU00221"/>
    </source>
</evidence>
<sequence length="615" mass="69349">MSCNLNNELALLALQFFDEENFKEAALTLGRESGLYFDLKHFENMVLEGMWVEAENYLSGFTKVKDNGHSIKIYFEMRKQKYFEALDNNDGYKALDILVKDLKVFAQGNEELIKELSHLLVVDNIREIKPTYRDANSARKKLMAEIKEIIIQHPLLDGKLKLPIIESHRLRHLLNESLKWQKQQNSDQEPDLLMDHDSNSKPSTSALTNSASMEWKSSRNGRPSMVFDERGCNGILGDVKQKSHNKSNNLFDICTPSQFQFLQLPTHPEVKKIVRLAYNNAGNSILALASNGIHLVWLWPHTAFNLDGKVNAKVCSQLWKPKDGPQFMINDFPSVNCGNPISSFALSKKDGYVISASGGMISLFNMVTFKTLKTIMPPPPMVTCVAFYPGDNNIFGIGFDDSNIVIYHVHDEVLCKLQGHSKRITALAFSNTSNILISGDANAQIILWNTEGWEKQKDRQLKIHENQMAVSETQIQFHPDQINFLVVHTSHLAIYEATELRCVNQWEPDVPMHISQATFSCDGHIVYSIFVDGIVAIFDASKFQIRCRVCPASYLSPTSSLSMYPICIAAHPQKPTQFSVGLTDGSVYVFEPLEAGGHWISKPIEAPHKGFNALR</sequence>
<dbReference type="OrthoDB" id="1850764at2759"/>
<dbReference type="AlphaFoldDB" id="A0A371HN74"/>
<dbReference type="PROSITE" id="PS50897">
    <property type="entry name" value="CTLH"/>
    <property type="match status" value="1"/>
</dbReference>
<evidence type="ECO:0000256" key="4">
    <source>
        <dbReference type="SAM" id="MobiDB-lite"/>
    </source>
</evidence>
<dbReference type="InterPro" id="IPR015943">
    <property type="entry name" value="WD40/YVTN_repeat-like_dom_sf"/>
</dbReference>
<dbReference type="PROSITE" id="PS50082">
    <property type="entry name" value="WD_REPEATS_2"/>
    <property type="match status" value="1"/>
</dbReference>
<keyword evidence="1 3" id="KW-0853">WD repeat</keyword>
<dbReference type="EMBL" id="QJKJ01002110">
    <property type="protein sequence ID" value="RDY04263.1"/>
    <property type="molecule type" value="Genomic_DNA"/>
</dbReference>
<organism evidence="6 7">
    <name type="scientific">Mucuna pruriens</name>
    <name type="common">Velvet bean</name>
    <name type="synonym">Dolichos pruriens</name>
    <dbReference type="NCBI Taxonomy" id="157652"/>
    <lineage>
        <taxon>Eukaryota</taxon>
        <taxon>Viridiplantae</taxon>
        <taxon>Streptophyta</taxon>
        <taxon>Embryophyta</taxon>
        <taxon>Tracheophyta</taxon>
        <taxon>Spermatophyta</taxon>
        <taxon>Magnoliopsida</taxon>
        <taxon>eudicotyledons</taxon>
        <taxon>Gunneridae</taxon>
        <taxon>Pentapetalae</taxon>
        <taxon>rosids</taxon>
        <taxon>fabids</taxon>
        <taxon>Fabales</taxon>
        <taxon>Fabaceae</taxon>
        <taxon>Papilionoideae</taxon>
        <taxon>50 kb inversion clade</taxon>
        <taxon>NPAAA clade</taxon>
        <taxon>indigoferoid/millettioid clade</taxon>
        <taxon>Phaseoleae</taxon>
        <taxon>Mucuna</taxon>
    </lineage>
</organism>
<dbReference type="STRING" id="157652.A0A371HN74"/>
<dbReference type="PROSITE" id="PS50896">
    <property type="entry name" value="LISH"/>
    <property type="match status" value="1"/>
</dbReference>
<evidence type="ECO:0000259" key="5">
    <source>
        <dbReference type="PROSITE" id="PS50897"/>
    </source>
</evidence>
<comment type="caution">
    <text evidence="6">The sequence shown here is derived from an EMBL/GenBank/DDBJ whole genome shotgun (WGS) entry which is preliminary data.</text>
</comment>
<feature type="non-terminal residue" evidence="6">
    <location>
        <position position="1"/>
    </location>
</feature>
<dbReference type="Pfam" id="PF00400">
    <property type="entry name" value="WD40"/>
    <property type="match status" value="1"/>
</dbReference>
<feature type="compositionally biased region" description="Polar residues" evidence="4">
    <location>
        <begin position="200"/>
        <end position="212"/>
    </location>
</feature>
<dbReference type="PANTHER" id="PTHR44083:SF30">
    <property type="entry name" value="TOPLESS-LIKE PROTEIN"/>
    <property type="match status" value="1"/>
</dbReference>
<dbReference type="InterPro" id="IPR036322">
    <property type="entry name" value="WD40_repeat_dom_sf"/>
</dbReference>
<dbReference type="InterPro" id="IPR006595">
    <property type="entry name" value="CTLH_C"/>
</dbReference>
<dbReference type="InterPro" id="IPR019775">
    <property type="entry name" value="WD40_repeat_CS"/>
</dbReference>
<evidence type="ECO:0000256" key="1">
    <source>
        <dbReference type="ARBA" id="ARBA00022574"/>
    </source>
</evidence>
<dbReference type="InterPro" id="IPR054080">
    <property type="entry name" value="TPR1-like_2nd"/>
</dbReference>
<dbReference type="PANTHER" id="PTHR44083">
    <property type="entry name" value="TOPLESS-RELATED PROTEIN 1-RELATED"/>
    <property type="match status" value="1"/>
</dbReference>
<dbReference type="PROSITE" id="PS50294">
    <property type="entry name" value="WD_REPEATS_REGION"/>
    <property type="match status" value="1"/>
</dbReference>
<evidence type="ECO:0000313" key="6">
    <source>
        <dbReference type="EMBL" id="RDY04263.1"/>
    </source>
</evidence>
<protein>
    <submittedName>
        <fullName evidence="6">Topless-related protein 1</fullName>
    </submittedName>
</protein>
<evidence type="ECO:0000313" key="7">
    <source>
        <dbReference type="Proteomes" id="UP000257109"/>
    </source>
</evidence>
<feature type="region of interest" description="Disordered" evidence="4">
    <location>
        <begin position="184"/>
        <end position="220"/>
    </location>
</feature>
<dbReference type="PROSITE" id="PS00678">
    <property type="entry name" value="WD_REPEATS_1"/>
    <property type="match status" value="1"/>
</dbReference>
<dbReference type="SUPFAM" id="SSF50978">
    <property type="entry name" value="WD40 repeat-like"/>
    <property type="match status" value="1"/>
</dbReference>
<dbReference type="InterPro" id="IPR001680">
    <property type="entry name" value="WD40_rpt"/>
</dbReference>
<reference evidence="6" key="1">
    <citation type="submission" date="2018-05" db="EMBL/GenBank/DDBJ databases">
        <title>Draft genome of Mucuna pruriens seed.</title>
        <authorList>
            <person name="Nnadi N.E."/>
            <person name="Vos R."/>
            <person name="Hasami M.H."/>
            <person name="Devisetty U.K."/>
            <person name="Aguiy J.C."/>
        </authorList>
    </citation>
    <scope>NUCLEOTIDE SEQUENCE [LARGE SCALE GENOMIC DNA]</scope>
    <source>
        <strain evidence="6">JCA_2017</strain>
    </source>
</reference>
<keyword evidence="7" id="KW-1185">Reference proteome</keyword>
<dbReference type="Gene3D" id="2.130.10.10">
    <property type="entry name" value="YVTN repeat-like/Quinoprotein amine dehydrogenase"/>
    <property type="match status" value="1"/>
</dbReference>